<keyword evidence="6" id="KW-1185">Reference proteome</keyword>
<dbReference type="SUPFAM" id="SSF56801">
    <property type="entry name" value="Acetyl-CoA synthetase-like"/>
    <property type="match status" value="1"/>
</dbReference>
<dbReference type="Pfam" id="PF13193">
    <property type="entry name" value="AMP-binding_C"/>
    <property type="match status" value="1"/>
</dbReference>
<sequence>MTDAFLRVPQEPFFIELFQRWQESPDAIIIRDLATSTEATVGQFLYDVLIQRDFISNQLDEESHKRLRDPDSDVFVAIFGGAGYEFAVLFFAIYSLGAVAVPLLSRIHLEEAQYFFRVCKIALITATQAAADEARNLSAPVGMKPFVLTPGSQPTPAHPEFVLEQASTPCNPDKGFVVLWTSGTTGPPKGVLLSRRSAYLAVQAYQRALGLSPEDTWLHQVPTNWKGGFDFFTACIYSGTCLEFCAGAFSPQWFWQRMQQGGITCAVAPTPLLDMLSESLDVIRNTQPLSEYEQAIRGLRDLRLLCTGSMRVPESVKGFWRELRGGRPLVNLYGMTEVVGMISMMDWKSNTDGPAVNDEGELCVKGPLVMKRYLSSDPHAMEGVFDSEGFYKTGDLGSIGPNREIFVLGRASQDVIRFLGWKLNAPEIEEALRHHPQVSRAYVIGVADHKTDQRVAALIVKTESTGDDSNSMQLANLRRWLAIDQGLPFFKLPTMLRVIPHNHPVPTTTTGKPAKREIHDVFFGPEEIANGAVELWDLATEEPDIGNRPWDWEGVEGK</sequence>
<evidence type="ECO:0000259" key="3">
    <source>
        <dbReference type="Pfam" id="PF00501"/>
    </source>
</evidence>
<organism evidence="5 6">
    <name type="scientific">Aspergillus pseudoviridinutans</name>
    <dbReference type="NCBI Taxonomy" id="1517512"/>
    <lineage>
        <taxon>Eukaryota</taxon>
        <taxon>Fungi</taxon>
        <taxon>Dikarya</taxon>
        <taxon>Ascomycota</taxon>
        <taxon>Pezizomycotina</taxon>
        <taxon>Eurotiomycetes</taxon>
        <taxon>Eurotiomycetidae</taxon>
        <taxon>Eurotiales</taxon>
        <taxon>Aspergillaceae</taxon>
        <taxon>Aspergillus</taxon>
        <taxon>Aspergillus subgen. Fumigati</taxon>
    </lineage>
</organism>
<dbReference type="InterPro" id="IPR025110">
    <property type="entry name" value="AMP-bd_C"/>
</dbReference>
<feature type="domain" description="AMP-binding enzyme C-terminal" evidence="4">
    <location>
        <begin position="427"/>
        <end position="512"/>
    </location>
</feature>
<dbReference type="AlphaFoldDB" id="A0A9P3B9Z2"/>
<proteinExistence type="inferred from homology"/>
<dbReference type="Gene3D" id="3.30.300.30">
    <property type="match status" value="1"/>
</dbReference>
<reference evidence="5 6" key="1">
    <citation type="submission" date="2018-10" db="EMBL/GenBank/DDBJ databases">
        <title>Pan-genome distribution and transcriptional activeness of fungal secondary metabolism genes in Aspergillus section Fumigati.</title>
        <authorList>
            <person name="Takahashi H."/>
            <person name="Umemura M."/>
            <person name="Ninomiya A."/>
            <person name="Kusuya Y."/>
            <person name="Urayama S."/>
            <person name="Shimizu M."/>
            <person name="Watanabe A."/>
            <person name="Kamei K."/>
            <person name="Yaguchi T."/>
            <person name="Hagiwara D."/>
        </authorList>
    </citation>
    <scope>NUCLEOTIDE SEQUENCE [LARGE SCALE GENOMIC DNA]</scope>
    <source>
        <strain evidence="5 6">IFM 55266</strain>
    </source>
</reference>
<evidence type="ECO:0008006" key="7">
    <source>
        <dbReference type="Google" id="ProtNLM"/>
    </source>
</evidence>
<feature type="domain" description="AMP-dependent synthetase/ligase" evidence="3">
    <location>
        <begin position="75"/>
        <end position="374"/>
    </location>
</feature>
<dbReference type="RefSeq" id="XP_043155320.1">
    <property type="nucleotide sequence ID" value="XM_043299385.1"/>
</dbReference>
<dbReference type="GeneID" id="67002032"/>
<dbReference type="InterPro" id="IPR045851">
    <property type="entry name" value="AMP-bd_C_sf"/>
</dbReference>
<evidence type="ECO:0000256" key="2">
    <source>
        <dbReference type="SAM" id="Phobius"/>
    </source>
</evidence>
<dbReference type="InterPro" id="IPR042099">
    <property type="entry name" value="ANL_N_sf"/>
</dbReference>
<dbReference type="Pfam" id="PF00501">
    <property type="entry name" value="AMP-binding"/>
    <property type="match status" value="1"/>
</dbReference>
<protein>
    <recommendedName>
        <fullName evidence="7">Acetyl-CoA synthetase-like protein</fullName>
    </recommendedName>
</protein>
<evidence type="ECO:0000313" key="5">
    <source>
        <dbReference type="EMBL" id="GIJ84573.1"/>
    </source>
</evidence>
<dbReference type="GO" id="GO:0006631">
    <property type="term" value="P:fatty acid metabolic process"/>
    <property type="evidence" value="ECO:0007669"/>
    <property type="project" value="TreeGrafter"/>
</dbReference>
<evidence type="ECO:0000313" key="6">
    <source>
        <dbReference type="Proteomes" id="UP001043456"/>
    </source>
</evidence>
<dbReference type="InterPro" id="IPR000873">
    <property type="entry name" value="AMP-dep_synth/lig_dom"/>
</dbReference>
<evidence type="ECO:0000256" key="1">
    <source>
        <dbReference type="ARBA" id="ARBA00006432"/>
    </source>
</evidence>
<keyword evidence="2" id="KW-0472">Membrane</keyword>
<comment type="caution">
    <text evidence="5">The sequence shown here is derived from an EMBL/GenBank/DDBJ whole genome shotgun (WGS) entry which is preliminary data.</text>
</comment>
<accession>A0A9P3B9Z2</accession>
<dbReference type="PROSITE" id="PS00455">
    <property type="entry name" value="AMP_BINDING"/>
    <property type="match status" value="1"/>
</dbReference>
<dbReference type="CDD" id="cd04433">
    <property type="entry name" value="AFD_class_I"/>
    <property type="match status" value="1"/>
</dbReference>
<dbReference type="Gene3D" id="3.40.50.12780">
    <property type="entry name" value="N-terminal domain of ligase-like"/>
    <property type="match status" value="1"/>
</dbReference>
<dbReference type="Proteomes" id="UP001043456">
    <property type="component" value="Unassembled WGS sequence"/>
</dbReference>
<feature type="transmembrane region" description="Helical" evidence="2">
    <location>
        <begin position="74"/>
        <end position="96"/>
    </location>
</feature>
<dbReference type="PANTHER" id="PTHR43201:SF8">
    <property type="entry name" value="ACYL-COA SYNTHETASE FAMILY MEMBER 3"/>
    <property type="match status" value="1"/>
</dbReference>
<comment type="similarity">
    <text evidence="1">Belongs to the ATP-dependent AMP-binding enzyme family.</text>
</comment>
<dbReference type="EMBL" id="BHVY01000002">
    <property type="protein sequence ID" value="GIJ84573.1"/>
    <property type="molecule type" value="Genomic_DNA"/>
</dbReference>
<dbReference type="PANTHER" id="PTHR43201">
    <property type="entry name" value="ACYL-COA SYNTHETASE"/>
    <property type="match status" value="1"/>
</dbReference>
<dbReference type="InterPro" id="IPR020845">
    <property type="entry name" value="AMP-binding_CS"/>
</dbReference>
<keyword evidence="2" id="KW-0812">Transmembrane</keyword>
<evidence type="ECO:0000259" key="4">
    <source>
        <dbReference type="Pfam" id="PF13193"/>
    </source>
</evidence>
<dbReference type="OrthoDB" id="6614653at2759"/>
<keyword evidence="2" id="KW-1133">Transmembrane helix</keyword>
<name>A0A9P3B9Z2_9EURO</name>
<gene>
    <name evidence="5" type="ORF">Asppvi_003420</name>
</gene>
<dbReference type="GO" id="GO:0031956">
    <property type="term" value="F:medium-chain fatty acid-CoA ligase activity"/>
    <property type="evidence" value="ECO:0007669"/>
    <property type="project" value="TreeGrafter"/>
</dbReference>